<dbReference type="InterPro" id="IPR000014">
    <property type="entry name" value="PAS"/>
</dbReference>
<keyword evidence="4" id="KW-0808">Transferase</keyword>
<dbReference type="GO" id="GO:0052621">
    <property type="term" value="F:diguanylate cyclase activity"/>
    <property type="evidence" value="ECO:0007669"/>
    <property type="project" value="UniProtKB-EC"/>
</dbReference>
<reference evidence="9 10" key="1">
    <citation type="submission" date="2020-08" db="EMBL/GenBank/DDBJ databases">
        <title>Functional genomics of gut bacteria from endangered species of beetles.</title>
        <authorList>
            <person name="Carlos-Shanley C."/>
        </authorList>
    </citation>
    <scope>NUCLEOTIDE SEQUENCE [LARGE SCALE GENOMIC DNA]</scope>
    <source>
        <strain evidence="9 10">S00202</strain>
    </source>
</reference>
<name>A0A7X0ESF5_9PSED</name>
<evidence type="ECO:0000256" key="5">
    <source>
        <dbReference type="ARBA" id="ARBA00034247"/>
    </source>
</evidence>
<gene>
    <name evidence="9" type="ORF">HNP49_000069</name>
</gene>
<evidence type="ECO:0000256" key="2">
    <source>
        <dbReference type="ARBA" id="ARBA00004533"/>
    </source>
</evidence>
<dbReference type="InterPro" id="IPR013656">
    <property type="entry name" value="PAS_4"/>
</dbReference>
<sequence>MDEWVVDSAISSDLMRELLLFRAIADHSHAVIGAKDLEGRYLFVNSEYSRLFHRACSEFIGRDDHELFPPEIAREFRKADLKVQKRRQTLQVEEVAPVDGQLRHFLSVKFPIFDQHGQLYATGLVATDITSLRQLTNELKLLADTDGLTGLHNRRKFFEIGQHEVQRAQRYQFALSLVMFDLDHFKAINDQYGHAVGDRVLCEFAHLLAGKVRSNDSLGRLGGEEFAVLMPHTTVTQAAHWVERLQKRLRNWALTLDDGSMVRLSVSAGISPLDVEHSSFEQMLSRADGLLYEAKAAGRDRVIYQLG</sequence>
<dbReference type="GO" id="GO:1902201">
    <property type="term" value="P:negative regulation of bacterial-type flagellum-dependent cell motility"/>
    <property type="evidence" value="ECO:0007669"/>
    <property type="project" value="TreeGrafter"/>
</dbReference>
<evidence type="ECO:0000259" key="7">
    <source>
        <dbReference type="PROSITE" id="PS50113"/>
    </source>
</evidence>
<dbReference type="InterPro" id="IPR043128">
    <property type="entry name" value="Rev_trsase/Diguanyl_cyclase"/>
</dbReference>
<dbReference type="GO" id="GO:0005886">
    <property type="term" value="C:plasma membrane"/>
    <property type="evidence" value="ECO:0007669"/>
    <property type="project" value="UniProtKB-SubCell"/>
</dbReference>
<organism evidence="9 10">
    <name type="scientific">Pseudomonas fluvialis</name>
    <dbReference type="NCBI Taxonomy" id="1793966"/>
    <lineage>
        <taxon>Bacteria</taxon>
        <taxon>Pseudomonadati</taxon>
        <taxon>Pseudomonadota</taxon>
        <taxon>Gammaproteobacteria</taxon>
        <taxon>Pseudomonadales</taxon>
        <taxon>Pseudomonadaceae</taxon>
        <taxon>Pseudomonas</taxon>
    </lineage>
</organism>
<feature type="domain" description="PAC" evidence="7">
    <location>
        <begin position="88"/>
        <end position="141"/>
    </location>
</feature>
<dbReference type="SMART" id="SM00091">
    <property type="entry name" value="PAS"/>
    <property type="match status" value="1"/>
</dbReference>
<dbReference type="InterPro" id="IPR035965">
    <property type="entry name" value="PAS-like_dom_sf"/>
</dbReference>
<dbReference type="EC" id="2.7.7.65" evidence="3"/>
<dbReference type="PROSITE" id="PS50113">
    <property type="entry name" value="PAC"/>
    <property type="match status" value="1"/>
</dbReference>
<comment type="subcellular location">
    <subcellularLocation>
        <location evidence="2">Cell inner membrane</location>
    </subcellularLocation>
</comment>
<dbReference type="Gene3D" id="3.30.70.270">
    <property type="match status" value="1"/>
</dbReference>
<protein>
    <recommendedName>
        <fullName evidence="3">diguanylate cyclase</fullName>
        <ecNumber evidence="3">2.7.7.65</ecNumber>
    </recommendedName>
</protein>
<dbReference type="SUPFAM" id="SSF55785">
    <property type="entry name" value="PYP-like sensor domain (PAS domain)"/>
    <property type="match status" value="1"/>
</dbReference>
<dbReference type="CDD" id="cd00130">
    <property type="entry name" value="PAS"/>
    <property type="match status" value="1"/>
</dbReference>
<evidence type="ECO:0000259" key="6">
    <source>
        <dbReference type="PROSITE" id="PS50112"/>
    </source>
</evidence>
<comment type="caution">
    <text evidence="9">The sequence shown here is derived from an EMBL/GenBank/DDBJ whole genome shotgun (WGS) entry which is preliminary data.</text>
</comment>
<dbReference type="SMART" id="SM00267">
    <property type="entry name" value="GGDEF"/>
    <property type="match status" value="1"/>
</dbReference>
<dbReference type="Pfam" id="PF08448">
    <property type="entry name" value="PAS_4"/>
    <property type="match status" value="1"/>
</dbReference>
<comment type="catalytic activity">
    <reaction evidence="5">
        <text>2 GTP = 3',3'-c-di-GMP + 2 diphosphate</text>
        <dbReference type="Rhea" id="RHEA:24898"/>
        <dbReference type="ChEBI" id="CHEBI:33019"/>
        <dbReference type="ChEBI" id="CHEBI:37565"/>
        <dbReference type="ChEBI" id="CHEBI:58805"/>
        <dbReference type="EC" id="2.7.7.65"/>
    </reaction>
</comment>
<dbReference type="InterPro" id="IPR000160">
    <property type="entry name" value="GGDEF_dom"/>
</dbReference>
<dbReference type="PANTHER" id="PTHR45138:SF9">
    <property type="entry name" value="DIGUANYLATE CYCLASE DGCM-RELATED"/>
    <property type="match status" value="1"/>
</dbReference>
<keyword evidence="4" id="KW-0418">Kinase</keyword>
<evidence type="ECO:0000256" key="1">
    <source>
        <dbReference type="ARBA" id="ARBA00001946"/>
    </source>
</evidence>
<dbReference type="GO" id="GO:0016301">
    <property type="term" value="F:kinase activity"/>
    <property type="evidence" value="ECO:0007669"/>
    <property type="project" value="UniProtKB-KW"/>
</dbReference>
<evidence type="ECO:0000256" key="3">
    <source>
        <dbReference type="ARBA" id="ARBA00012528"/>
    </source>
</evidence>
<dbReference type="InterPro" id="IPR029787">
    <property type="entry name" value="Nucleotide_cyclase"/>
</dbReference>
<proteinExistence type="predicted"/>
<dbReference type="NCBIfam" id="TIGR00254">
    <property type="entry name" value="GGDEF"/>
    <property type="match status" value="1"/>
</dbReference>
<dbReference type="CDD" id="cd01949">
    <property type="entry name" value="GGDEF"/>
    <property type="match status" value="1"/>
</dbReference>
<dbReference type="PANTHER" id="PTHR45138">
    <property type="entry name" value="REGULATORY COMPONENTS OF SENSORY TRANSDUCTION SYSTEM"/>
    <property type="match status" value="1"/>
</dbReference>
<dbReference type="InterPro" id="IPR050469">
    <property type="entry name" value="Diguanylate_Cyclase"/>
</dbReference>
<dbReference type="FunFam" id="3.30.70.270:FF:000001">
    <property type="entry name" value="Diguanylate cyclase domain protein"/>
    <property type="match status" value="1"/>
</dbReference>
<keyword evidence="10" id="KW-1185">Reference proteome</keyword>
<evidence type="ECO:0000313" key="9">
    <source>
        <dbReference type="EMBL" id="MBB6339919.1"/>
    </source>
</evidence>
<evidence type="ECO:0000313" key="10">
    <source>
        <dbReference type="Proteomes" id="UP000557193"/>
    </source>
</evidence>
<feature type="domain" description="PAS" evidence="6">
    <location>
        <begin position="17"/>
        <end position="93"/>
    </location>
</feature>
<dbReference type="NCBIfam" id="TIGR00229">
    <property type="entry name" value="sensory_box"/>
    <property type="match status" value="1"/>
</dbReference>
<dbReference type="AlphaFoldDB" id="A0A7X0ESF5"/>
<evidence type="ECO:0000256" key="4">
    <source>
        <dbReference type="ARBA" id="ARBA00022777"/>
    </source>
</evidence>
<dbReference type="Gene3D" id="3.30.450.20">
    <property type="entry name" value="PAS domain"/>
    <property type="match status" value="1"/>
</dbReference>
<comment type="cofactor">
    <cofactor evidence="1">
        <name>Mg(2+)</name>
        <dbReference type="ChEBI" id="CHEBI:18420"/>
    </cofactor>
</comment>
<dbReference type="RefSeq" id="WP_184679629.1">
    <property type="nucleotide sequence ID" value="NZ_JACHLL010000001.1"/>
</dbReference>
<dbReference type="InterPro" id="IPR000700">
    <property type="entry name" value="PAS-assoc_C"/>
</dbReference>
<feature type="domain" description="GGDEF" evidence="8">
    <location>
        <begin position="173"/>
        <end position="307"/>
    </location>
</feature>
<dbReference type="GO" id="GO:0043709">
    <property type="term" value="P:cell adhesion involved in single-species biofilm formation"/>
    <property type="evidence" value="ECO:0007669"/>
    <property type="project" value="TreeGrafter"/>
</dbReference>
<dbReference type="Proteomes" id="UP000557193">
    <property type="component" value="Unassembled WGS sequence"/>
</dbReference>
<evidence type="ECO:0000259" key="8">
    <source>
        <dbReference type="PROSITE" id="PS50887"/>
    </source>
</evidence>
<dbReference type="SUPFAM" id="SSF55073">
    <property type="entry name" value="Nucleotide cyclase"/>
    <property type="match status" value="1"/>
</dbReference>
<dbReference type="PROSITE" id="PS50112">
    <property type="entry name" value="PAS"/>
    <property type="match status" value="1"/>
</dbReference>
<dbReference type="PROSITE" id="PS50887">
    <property type="entry name" value="GGDEF"/>
    <property type="match status" value="1"/>
</dbReference>
<accession>A0A7X0ESF5</accession>
<dbReference type="EMBL" id="JACHLL010000001">
    <property type="protein sequence ID" value="MBB6339919.1"/>
    <property type="molecule type" value="Genomic_DNA"/>
</dbReference>
<dbReference type="Pfam" id="PF00990">
    <property type="entry name" value="GGDEF"/>
    <property type="match status" value="1"/>
</dbReference>